<protein>
    <submittedName>
        <fullName evidence="10">Putative acyl-CoA dehydrogenase</fullName>
        <ecNumber evidence="10">1.3.99.-</ecNumber>
    </submittedName>
</protein>
<dbReference type="Gene3D" id="1.10.540.10">
    <property type="entry name" value="Acyl-CoA dehydrogenase/oxidase, N-terminal domain"/>
    <property type="match status" value="1"/>
</dbReference>
<dbReference type="InterPro" id="IPR006089">
    <property type="entry name" value="Acyl-CoA_DH_CS"/>
</dbReference>
<feature type="domain" description="Acyl-CoA dehydrogenase/oxidase C-terminal" evidence="6">
    <location>
        <begin position="253"/>
        <end position="414"/>
    </location>
</feature>
<dbReference type="Pfam" id="PF21263">
    <property type="entry name" value="Acyl-CoA-dh_C"/>
    <property type="match status" value="1"/>
</dbReference>
<evidence type="ECO:0000313" key="10">
    <source>
        <dbReference type="EMBL" id="MPL55976.1"/>
    </source>
</evidence>
<dbReference type="Gene3D" id="2.40.110.10">
    <property type="entry name" value="Butyryl-CoA Dehydrogenase, subunit A, domain 2"/>
    <property type="match status" value="1"/>
</dbReference>
<comment type="cofactor">
    <cofactor evidence="1">
        <name>FAD</name>
        <dbReference type="ChEBI" id="CHEBI:57692"/>
    </cofactor>
</comment>
<dbReference type="InterPro" id="IPR036250">
    <property type="entry name" value="AcylCo_DH-like_C"/>
</dbReference>
<dbReference type="SUPFAM" id="SSF47203">
    <property type="entry name" value="Acyl-CoA dehydrogenase C-terminal domain-like"/>
    <property type="match status" value="1"/>
</dbReference>
<evidence type="ECO:0000259" key="8">
    <source>
        <dbReference type="Pfam" id="PF02771"/>
    </source>
</evidence>
<dbReference type="SUPFAM" id="SSF56645">
    <property type="entry name" value="Acyl-CoA dehydrogenase NM domain-like"/>
    <property type="match status" value="1"/>
</dbReference>
<evidence type="ECO:0000256" key="4">
    <source>
        <dbReference type="ARBA" id="ARBA00022827"/>
    </source>
</evidence>
<gene>
    <name evidence="10" type="primary">fadE_1</name>
    <name evidence="10" type="ORF">SDC9_01458</name>
</gene>
<organism evidence="10">
    <name type="scientific">bioreactor metagenome</name>
    <dbReference type="NCBI Taxonomy" id="1076179"/>
    <lineage>
        <taxon>unclassified sequences</taxon>
        <taxon>metagenomes</taxon>
        <taxon>ecological metagenomes</taxon>
    </lineage>
</organism>
<feature type="domain" description="Acyl-CoA oxidase/dehydrogenase middle" evidence="7">
    <location>
        <begin position="143"/>
        <end position="241"/>
    </location>
</feature>
<dbReference type="FunFam" id="1.10.540.10:FF:000001">
    <property type="entry name" value="Very long-chain-specific acyl-CoA dehydrogenase, mitochondrial"/>
    <property type="match status" value="1"/>
</dbReference>
<dbReference type="InterPro" id="IPR006091">
    <property type="entry name" value="Acyl-CoA_Oxase/DH_mid-dom"/>
</dbReference>
<dbReference type="PROSITE" id="PS00072">
    <property type="entry name" value="ACYL_COA_DH_1"/>
    <property type="match status" value="1"/>
</dbReference>
<evidence type="ECO:0000259" key="7">
    <source>
        <dbReference type="Pfam" id="PF02770"/>
    </source>
</evidence>
<name>A0A644SN06_9ZZZZ</name>
<comment type="caution">
    <text evidence="10">The sequence shown here is derived from an EMBL/GenBank/DDBJ whole genome shotgun (WGS) entry which is preliminary data.</text>
</comment>
<dbReference type="AlphaFoldDB" id="A0A644SN06"/>
<feature type="domain" description="Acyl-CoA dehydrogenase-like C-terminal" evidence="9">
    <location>
        <begin position="466"/>
        <end position="564"/>
    </location>
</feature>
<dbReference type="EMBL" id="VSSQ01000002">
    <property type="protein sequence ID" value="MPL55976.1"/>
    <property type="molecule type" value="Genomic_DNA"/>
</dbReference>
<dbReference type="InterPro" id="IPR009075">
    <property type="entry name" value="AcylCo_DH/oxidase_C"/>
</dbReference>
<dbReference type="Pfam" id="PF02771">
    <property type="entry name" value="Acyl-CoA_dh_N"/>
    <property type="match status" value="1"/>
</dbReference>
<dbReference type="GO" id="GO:0003995">
    <property type="term" value="F:acyl-CoA dehydrogenase activity"/>
    <property type="evidence" value="ECO:0007669"/>
    <property type="project" value="InterPro"/>
</dbReference>
<evidence type="ECO:0000256" key="2">
    <source>
        <dbReference type="ARBA" id="ARBA00009347"/>
    </source>
</evidence>
<keyword evidence="3" id="KW-0285">Flavoprotein</keyword>
<dbReference type="InterPro" id="IPR049426">
    <property type="entry name" value="Acyl-CoA-dh-like_C"/>
</dbReference>
<dbReference type="PANTHER" id="PTHR43884:SF12">
    <property type="entry name" value="ISOVALERYL-COA DEHYDROGENASE, MITOCHONDRIAL-RELATED"/>
    <property type="match status" value="1"/>
</dbReference>
<dbReference type="Pfam" id="PF00441">
    <property type="entry name" value="Acyl-CoA_dh_1"/>
    <property type="match status" value="1"/>
</dbReference>
<dbReference type="Pfam" id="PF02770">
    <property type="entry name" value="Acyl-CoA_dh_M"/>
    <property type="match status" value="1"/>
</dbReference>
<keyword evidence="4" id="KW-0274">FAD</keyword>
<dbReference type="PANTHER" id="PTHR43884">
    <property type="entry name" value="ACYL-COA DEHYDROGENASE"/>
    <property type="match status" value="1"/>
</dbReference>
<dbReference type="Gene3D" id="1.20.140.10">
    <property type="entry name" value="Butyryl-CoA Dehydrogenase, subunit A, domain 3"/>
    <property type="match status" value="2"/>
</dbReference>
<accession>A0A644SN06</accession>
<dbReference type="InterPro" id="IPR009100">
    <property type="entry name" value="AcylCoA_DH/oxidase_NM_dom_sf"/>
</dbReference>
<dbReference type="FunFam" id="2.40.110.10:FF:000006">
    <property type="entry name" value="very long-chain specific acyl-CoA dehydrogenase, mitochondrial"/>
    <property type="match status" value="1"/>
</dbReference>
<dbReference type="InterPro" id="IPR013786">
    <property type="entry name" value="AcylCoA_DH/ox_N"/>
</dbReference>
<reference evidence="10" key="1">
    <citation type="submission" date="2019-08" db="EMBL/GenBank/DDBJ databases">
        <authorList>
            <person name="Kucharzyk K."/>
            <person name="Murdoch R.W."/>
            <person name="Higgins S."/>
            <person name="Loffler F."/>
        </authorList>
    </citation>
    <scope>NUCLEOTIDE SEQUENCE</scope>
</reference>
<evidence type="ECO:0000256" key="1">
    <source>
        <dbReference type="ARBA" id="ARBA00001974"/>
    </source>
</evidence>
<evidence type="ECO:0000259" key="6">
    <source>
        <dbReference type="Pfam" id="PF00441"/>
    </source>
</evidence>
<evidence type="ECO:0000256" key="5">
    <source>
        <dbReference type="ARBA" id="ARBA00023002"/>
    </source>
</evidence>
<feature type="domain" description="Acyl-CoA dehydrogenase/oxidase N-terminal" evidence="8">
    <location>
        <begin position="26"/>
        <end position="138"/>
    </location>
</feature>
<dbReference type="InterPro" id="IPR046373">
    <property type="entry name" value="Acyl-CoA_Oxase/DH_mid-dom_sf"/>
</dbReference>
<dbReference type="InterPro" id="IPR037069">
    <property type="entry name" value="AcylCoA_DH/ox_N_sf"/>
</dbReference>
<comment type="similarity">
    <text evidence="2">Belongs to the acyl-CoA dehydrogenase family.</text>
</comment>
<dbReference type="EC" id="1.3.99.-" evidence="10"/>
<proteinExistence type="inferred from homology"/>
<keyword evidence="5 10" id="KW-0560">Oxidoreductase</keyword>
<dbReference type="GO" id="GO:0050660">
    <property type="term" value="F:flavin adenine dinucleotide binding"/>
    <property type="evidence" value="ECO:0007669"/>
    <property type="project" value="InterPro"/>
</dbReference>
<evidence type="ECO:0000256" key="3">
    <source>
        <dbReference type="ARBA" id="ARBA00022630"/>
    </source>
</evidence>
<sequence length="591" mass="65363">MSTLKGGEFLIKEIEAKNIFTMEDFSEEQKMLRDSAREFIDKVVVPNKERFEKKDYAFTEECMKQIGEMGFLGIAVPENYGGLGLGFVSTMIACDYISGATGSLATAYGAHTGIGTLPILLYGTEEQKQKYLPDLAAGTKFGAYCLTEPDAGSDANSGKTRAKLSEDGKHYIINGQKMWISNAGFADTFTFFAKIDDDKNITGFVVNRSELENPESLTFGEEEHKLGIRASSTRQVFFNDMKVPVECLLGERNNGFKIALNALNVGRIKLAAACLDAQRRIFNLSVQYSNERKQFNTPISTFGAIRKKLAEMATATFVSEAGSYRAAQDIQDKIDALVAGGMSHQEAELKGVEEFAVECSILKVYVSDIAQKAADEGIQIFGGMGFSEDTPMEAAWRDARISRIYEGTNEINRLLSVGMLVKRAFKGEIDLMSPAMAVGKELMGIPSFETPDYSEFMSEEKAIIANLKKVFLMVSGAALQKYMMEIEKQQHLLINASEILNQIYMAESAILRVEKNFGPDSIEAAMAKLNLYKAVEAVITSAKEGIVSFADGDEQRMMLSGLRRFTKYTNQPNVIALTEKIAKHFVEKNSY</sequence>
<evidence type="ECO:0000259" key="9">
    <source>
        <dbReference type="Pfam" id="PF21263"/>
    </source>
</evidence>